<dbReference type="RefSeq" id="WP_068447724.1">
    <property type="nucleotide sequence ID" value="NZ_CANKUV010000002.1"/>
</dbReference>
<dbReference type="Pfam" id="PF09697">
    <property type="entry name" value="Porph_ging"/>
    <property type="match status" value="1"/>
</dbReference>
<keyword evidence="2" id="KW-1185">Reference proteome</keyword>
<dbReference type="STRING" id="1333662.LPB303_02325"/>
<sequence>MNKKYINLLIFLFLNVIVFHSQNIEGRITYLASAKKALAYIQEKGKKNKKHIRKHVNELYKKAKDVKVILSFNSVASEYHAIKKMDLTNKEEFNFTYLMSGSSKKYYTSNNVMSYENNTLDCYLLGECFLIQNLMPIWELKQETKKIGGFLCYKAVLRNKKTEKITLEAWYTPKIPYSYGVMNYFGLPGVILEISKNTIVITAIKIELNPIGKIIIKEPKKIKKLSRKEFDILKRTSFSEFYKKR</sequence>
<dbReference type="Proteomes" id="UP000076923">
    <property type="component" value="Unassembled WGS sequence"/>
</dbReference>
<evidence type="ECO:0008006" key="3">
    <source>
        <dbReference type="Google" id="ProtNLM"/>
    </source>
</evidence>
<accession>A0A176TET7</accession>
<organism evidence="1 2">
    <name type="scientific">Polaribacter atrinae</name>
    <dbReference type="NCBI Taxonomy" id="1333662"/>
    <lineage>
        <taxon>Bacteria</taxon>
        <taxon>Pseudomonadati</taxon>
        <taxon>Bacteroidota</taxon>
        <taxon>Flavobacteriia</taxon>
        <taxon>Flavobacteriales</taxon>
        <taxon>Flavobacteriaceae</taxon>
    </lineage>
</organism>
<gene>
    <name evidence="1" type="ORF">LPB303_02325</name>
</gene>
<proteinExistence type="predicted"/>
<dbReference type="EMBL" id="LVWE01000003">
    <property type="protein sequence ID" value="OAD46390.1"/>
    <property type="molecule type" value="Genomic_DNA"/>
</dbReference>
<dbReference type="OrthoDB" id="713598at2"/>
<name>A0A176TET7_9FLAO</name>
<evidence type="ECO:0000313" key="1">
    <source>
        <dbReference type="EMBL" id="OAD46390.1"/>
    </source>
</evidence>
<reference evidence="1 2" key="1">
    <citation type="submission" date="2016-02" db="EMBL/GenBank/DDBJ databases">
        <title>Draft genome sequence of Polaribacter atrinae KACC17473.</title>
        <authorList>
            <person name="Shin S.-K."/>
            <person name="Yi H."/>
        </authorList>
    </citation>
    <scope>NUCLEOTIDE SEQUENCE [LARGE SCALE GENOMIC DNA]</scope>
    <source>
        <strain evidence="1 2">KACC 17473</strain>
    </source>
</reference>
<dbReference type="AlphaFoldDB" id="A0A176TET7"/>
<comment type="caution">
    <text evidence="1">The sequence shown here is derived from an EMBL/GenBank/DDBJ whole genome shotgun (WGS) entry which is preliminary data.</text>
</comment>
<dbReference type="NCBIfam" id="TIGR01200">
    <property type="entry name" value="GLPGLI"/>
    <property type="match status" value="1"/>
</dbReference>
<evidence type="ECO:0000313" key="2">
    <source>
        <dbReference type="Proteomes" id="UP000076923"/>
    </source>
</evidence>
<dbReference type="InterPro" id="IPR005901">
    <property type="entry name" value="GLPGLI"/>
</dbReference>
<protein>
    <recommendedName>
        <fullName evidence="3">GLPGLI family protein</fullName>
    </recommendedName>
</protein>